<dbReference type="Proteomes" id="UP000594015">
    <property type="component" value="Chromosome"/>
</dbReference>
<evidence type="ECO:0000256" key="1">
    <source>
        <dbReference type="SAM" id="MobiDB-lite"/>
    </source>
</evidence>
<organism evidence="2 3">
    <name type="scientific">Bradyrhizobium arachidis</name>
    <dbReference type="NCBI Taxonomy" id="858423"/>
    <lineage>
        <taxon>Bacteria</taxon>
        <taxon>Pseudomonadati</taxon>
        <taxon>Pseudomonadota</taxon>
        <taxon>Alphaproteobacteria</taxon>
        <taxon>Hyphomicrobiales</taxon>
        <taxon>Nitrobacteraceae</taxon>
        <taxon>Bradyrhizobium</taxon>
    </lineage>
</organism>
<dbReference type="AlphaFoldDB" id="A0AAE7NLW7"/>
<evidence type="ECO:0000313" key="3">
    <source>
        <dbReference type="Proteomes" id="UP000594015"/>
    </source>
</evidence>
<feature type="region of interest" description="Disordered" evidence="1">
    <location>
        <begin position="51"/>
        <end position="74"/>
    </location>
</feature>
<evidence type="ECO:0000313" key="2">
    <source>
        <dbReference type="EMBL" id="QOZ65763.1"/>
    </source>
</evidence>
<sequence length="133" mass="14627">MQSRPVGQHIPCAPKPVNPLPRKYSTLPKFGFAVISRHPDPRRGAIVRRVERGSGCGGRGSARHGYAGPGRDEPREVFAPCRRTALCPAKLLKPSRASCVRRKRVVLTVVATVKPCGDGSRLNRASRHRQFAR</sequence>
<gene>
    <name evidence="2" type="ORF">WN72_04350</name>
</gene>
<dbReference type="EMBL" id="CP030050">
    <property type="protein sequence ID" value="QOZ65763.1"/>
    <property type="molecule type" value="Genomic_DNA"/>
</dbReference>
<accession>A0AAE7NLW7</accession>
<protein>
    <submittedName>
        <fullName evidence="2">Uncharacterized protein</fullName>
    </submittedName>
</protein>
<proteinExistence type="predicted"/>
<dbReference type="KEGG" id="barh:WN72_04350"/>
<name>A0AAE7NLW7_9BRAD</name>
<reference evidence="2 3" key="1">
    <citation type="submission" date="2018-06" db="EMBL/GenBank/DDBJ databases">
        <title>Comparative genomics of Bradyrhizobium nodulating Arachidis hypogaea.</title>
        <authorList>
            <person name="Li Y."/>
        </authorList>
    </citation>
    <scope>NUCLEOTIDE SEQUENCE [LARGE SCALE GENOMIC DNA]</scope>
    <source>
        <strain evidence="2 3">CCBAU 051107</strain>
    </source>
</reference>